<proteinExistence type="predicted"/>
<dbReference type="GO" id="GO:0005524">
    <property type="term" value="F:ATP binding"/>
    <property type="evidence" value="ECO:0007669"/>
    <property type="project" value="UniProtKB-KW"/>
</dbReference>
<dbReference type="InterPro" id="IPR027417">
    <property type="entry name" value="P-loop_NTPase"/>
</dbReference>
<dbReference type="PANTHER" id="PTHR24220">
    <property type="entry name" value="IMPORT ATP-BINDING PROTEIN"/>
    <property type="match status" value="1"/>
</dbReference>
<dbReference type="GO" id="GO:0016887">
    <property type="term" value="F:ATP hydrolysis activity"/>
    <property type="evidence" value="ECO:0007669"/>
    <property type="project" value="InterPro"/>
</dbReference>
<name>A0A4R1SBQ3_HYDET</name>
<evidence type="ECO:0000313" key="5">
    <source>
        <dbReference type="EMBL" id="TCL76941.1"/>
    </source>
</evidence>
<dbReference type="GO" id="GO:0022857">
    <property type="term" value="F:transmembrane transporter activity"/>
    <property type="evidence" value="ECO:0007669"/>
    <property type="project" value="TreeGrafter"/>
</dbReference>
<evidence type="ECO:0000259" key="4">
    <source>
        <dbReference type="PROSITE" id="PS50893"/>
    </source>
</evidence>
<keyword evidence="2" id="KW-0547">Nucleotide-binding</keyword>
<comment type="caution">
    <text evidence="5">The sequence shown here is derived from an EMBL/GenBank/DDBJ whole genome shotgun (WGS) entry which is preliminary data.</text>
</comment>
<gene>
    <name evidence="5" type="ORF">EDC14_1001226</name>
</gene>
<reference evidence="5 6" key="1">
    <citation type="submission" date="2019-03" db="EMBL/GenBank/DDBJ databases">
        <title>Genomic Encyclopedia of Type Strains, Phase IV (KMG-IV): sequencing the most valuable type-strain genomes for metagenomic binning, comparative biology and taxonomic classification.</title>
        <authorList>
            <person name="Goeker M."/>
        </authorList>
    </citation>
    <scope>NUCLEOTIDE SEQUENCE [LARGE SCALE GENOMIC DNA]</scope>
    <source>
        <strain evidence="5 6">LX-B</strain>
    </source>
</reference>
<dbReference type="EMBL" id="SLUN01000001">
    <property type="protein sequence ID" value="TCL76941.1"/>
    <property type="molecule type" value="Genomic_DNA"/>
</dbReference>
<keyword evidence="6" id="KW-1185">Reference proteome</keyword>
<dbReference type="PANTHER" id="PTHR24220:SF659">
    <property type="entry name" value="TRANSPORTER, PUTATIVE-RELATED"/>
    <property type="match status" value="1"/>
</dbReference>
<dbReference type="InterPro" id="IPR015854">
    <property type="entry name" value="ABC_transpr_LolD-like"/>
</dbReference>
<dbReference type="SMART" id="SM00382">
    <property type="entry name" value="AAA"/>
    <property type="match status" value="1"/>
</dbReference>
<dbReference type="Gene3D" id="3.40.50.300">
    <property type="entry name" value="P-loop containing nucleotide triphosphate hydrolases"/>
    <property type="match status" value="1"/>
</dbReference>
<feature type="domain" description="ABC transporter" evidence="4">
    <location>
        <begin position="2"/>
        <end position="232"/>
    </location>
</feature>
<keyword evidence="1" id="KW-0813">Transport</keyword>
<dbReference type="AlphaFoldDB" id="A0A4R1SBQ3"/>
<dbReference type="CDD" id="cd03255">
    <property type="entry name" value="ABC_MJ0796_LolCDE_FtsE"/>
    <property type="match status" value="1"/>
</dbReference>
<sequence length="232" mass="25632">MLEICNLQKQYPSPDGQTITALRLDNLRLERGEQAALVGPSGSGKTTLLHLVAGLLAPTAGTISLDGQRVDALREKERDVWRARNVGYVFQSFNLLPNLSALENVMAALVFARVERERAARLRAMELLRGVGLADRVHNRPSQLSIGEQQRVAVARALANRPRLILADEPTASLDRENGRNVLEILQWLCREQQSILILATHDHAVMELFPRRIELARAVEVSADAPADSVA</sequence>
<evidence type="ECO:0000256" key="2">
    <source>
        <dbReference type="ARBA" id="ARBA00022741"/>
    </source>
</evidence>
<protein>
    <submittedName>
        <fullName evidence="5">Putative ABC transport system ATP-binding protein</fullName>
    </submittedName>
</protein>
<accession>A0A4R1SBQ3</accession>
<dbReference type="InterPro" id="IPR003439">
    <property type="entry name" value="ABC_transporter-like_ATP-bd"/>
</dbReference>
<keyword evidence="3 5" id="KW-0067">ATP-binding</keyword>
<dbReference type="InterPro" id="IPR017911">
    <property type="entry name" value="MacB-like_ATP-bd"/>
</dbReference>
<evidence type="ECO:0000313" key="6">
    <source>
        <dbReference type="Proteomes" id="UP000295008"/>
    </source>
</evidence>
<evidence type="ECO:0000256" key="3">
    <source>
        <dbReference type="ARBA" id="ARBA00022840"/>
    </source>
</evidence>
<evidence type="ECO:0000256" key="1">
    <source>
        <dbReference type="ARBA" id="ARBA00022448"/>
    </source>
</evidence>
<dbReference type="OrthoDB" id="9772862at2"/>
<organism evidence="5 6">
    <name type="scientific">Hydrogenispora ethanolica</name>
    <dbReference type="NCBI Taxonomy" id="1082276"/>
    <lineage>
        <taxon>Bacteria</taxon>
        <taxon>Bacillati</taxon>
        <taxon>Bacillota</taxon>
        <taxon>Hydrogenispora</taxon>
    </lineage>
</organism>
<dbReference type="PROSITE" id="PS50893">
    <property type="entry name" value="ABC_TRANSPORTER_2"/>
    <property type="match status" value="1"/>
</dbReference>
<dbReference type="SUPFAM" id="SSF52540">
    <property type="entry name" value="P-loop containing nucleoside triphosphate hydrolases"/>
    <property type="match status" value="1"/>
</dbReference>
<dbReference type="GO" id="GO:0005886">
    <property type="term" value="C:plasma membrane"/>
    <property type="evidence" value="ECO:0007669"/>
    <property type="project" value="TreeGrafter"/>
</dbReference>
<dbReference type="InterPro" id="IPR003593">
    <property type="entry name" value="AAA+_ATPase"/>
</dbReference>
<dbReference type="Proteomes" id="UP000295008">
    <property type="component" value="Unassembled WGS sequence"/>
</dbReference>
<dbReference type="Pfam" id="PF00005">
    <property type="entry name" value="ABC_tran"/>
    <property type="match status" value="1"/>
</dbReference>